<reference evidence="1 2" key="1">
    <citation type="submission" date="2014-04" db="EMBL/GenBank/DDBJ databases">
        <title>Evolutionary Origins and Diversification of the Mycorrhizal Mutualists.</title>
        <authorList>
            <consortium name="DOE Joint Genome Institute"/>
            <consortium name="Mycorrhizal Genomics Consortium"/>
            <person name="Kohler A."/>
            <person name="Kuo A."/>
            <person name="Nagy L.G."/>
            <person name="Floudas D."/>
            <person name="Copeland A."/>
            <person name="Barry K.W."/>
            <person name="Cichocki N."/>
            <person name="Veneault-Fourrey C."/>
            <person name="LaButti K."/>
            <person name="Lindquist E.A."/>
            <person name="Lipzen A."/>
            <person name="Lundell T."/>
            <person name="Morin E."/>
            <person name="Murat C."/>
            <person name="Riley R."/>
            <person name="Ohm R."/>
            <person name="Sun H."/>
            <person name="Tunlid A."/>
            <person name="Henrissat B."/>
            <person name="Grigoriev I.V."/>
            <person name="Hibbett D.S."/>
            <person name="Martin F."/>
        </authorList>
    </citation>
    <scope>NUCLEOTIDE SEQUENCE [LARGE SCALE GENOMIC DNA]</scope>
    <source>
        <strain evidence="1 2">Koide BX008</strain>
    </source>
</reference>
<keyword evidence="2" id="KW-1185">Reference proteome</keyword>
<proteinExistence type="predicted"/>
<dbReference type="Proteomes" id="UP000054549">
    <property type="component" value="Unassembled WGS sequence"/>
</dbReference>
<dbReference type="HOGENOM" id="CLU_3031859_0_0_1"/>
<dbReference type="EMBL" id="KN818354">
    <property type="protein sequence ID" value="KIL57883.1"/>
    <property type="molecule type" value="Genomic_DNA"/>
</dbReference>
<protein>
    <submittedName>
        <fullName evidence="1">Uncharacterized protein</fullName>
    </submittedName>
</protein>
<name>A0A0C2WNR5_AMAMK</name>
<gene>
    <name evidence="1" type="ORF">M378DRAFT_357022</name>
</gene>
<accession>A0A0C2WNR5</accession>
<evidence type="ECO:0000313" key="1">
    <source>
        <dbReference type="EMBL" id="KIL57883.1"/>
    </source>
</evidence>
<dbReference type="AlphaFoldDB" id="A0A0C2WNR5"/>
<sequence length="55" mass="6070">MGDPSMLRFVPAESPTHPTRSIEECRHLRVCLTLLASHPSWGGSYMSSVCATNHD</sequence>
<dbReference type="InParanoid" id="A0A0C2WNR5"/>
<organism evidence="1 2">
    <name type="scientific">Amanita muscaria (strain Koide BX008)</name>
    <dbReference type="NCBI Taxonomy" id="946122"/>
    <lineage>
        <taxon>Eukaryota</taxon>
        <taxon>Fungi</taxon>
        <taxon>Dikarya</taxon>
        <taxon>Basidiomycota</taxon>
        <taxon>Agaricomycotina</taxon>
        <taxon>Agaricomycetes</taxon>
        <taxon>Agaricomycetidae</taxon>
        <taxon>Agaricales</taxon>
        <taxon>Pluteineae</taxon>
        <taxon>Amanitaceae</taxon>
        <taxon>Amanita</taxon>
    </lineage>
</organism>
<evidence type="ECO:0000313" key="2">
    <source>
        <dbReference type="Proteomes" id="UP000054549"/>
    </source>
</evidence>